<sequence length="1130" mass="127516">MVTKVESFVGTTESNKSYAMGIGEGGVERRGAATPRMRRGDNQSGFSSDMMEVWANVASLIFRPEGPPHQPLSRNAPPRSNSTDSPTNSLAPTICTSIRCTVPACTCECFLPGKMHLRYCDTCNHGWVPHALDKLGFRHVFGQSPVEPVQANVAFDIASLVLYGCQALPIRLKILLDRLFSVLQRDEVLQILRGFGWTHEDYARGYILQEPHGPVLDRWNICSPEEEPLVLQQFLRFGETRAITQQLLLHGLSDMRQFPRMEADIKKLIEKASRNNNNNTTSEKPKAHEEEQESSKDRLSIKPVPLQNLQSSKSPNSLKNEQLPRRSPQQPSPVSFVKLPPTGLTCTPATSVSPPSSMVGSPISVSPLNKLQNMQPFDFRKIANEIPERRRHSDTRSPPSLNRSVPSPSPSMILPPPPPPPLERPPQKSPSADFHSFAGSSEFDSEEDYDNEENSQSALNLSKDFVPKQSRQPRERSGPGRKSSMKRNWGANLPPNLGIQLINPATGKKRVQCNVCLKTFCDKGALKIHYSAVHLREMHKCTVDGCNMMFSSRRSRNRHSANPNPKLHSPHLRRKISPHDGRSSHAHPILIPPLQGGLNPLTFGNFPLLTPPPDMLHHAQSMDLKTMDLSLKQYQQYHEEQKMMMENSSDDYNMDDEDEEGIVIDGGEDYDDKYFPDNGEKSEDMKIKSDSEEDGVDSNDDSISLADSQGVKEEKVQNMNNRGRKRKSMNPTRISSKQISDDNRVKESDDDVEEEDSKDENRRNDYRIHNSEGEGKKIKVEVDQEDKKESNNNEHIERNETDNINKESAETMNALKHLEHISNANNDKIKKYIVPETSDHSDGSEDSDDPENKIFGHFENGNTFVSSSDIPIDTDNPLRCLSCTETFESHFVLKTHYQKEHLKLMHKCVIKGCNAAFHSKRSRDRHSSNSNLHRKLLSTNVAHETSMNNNGIINPLFLENLQLQQQNLSQIQNLAQLQQGGPNNPLFHNEFLTRLYAEQLSNFSNGHLNLFQQHQAAGFPGFPLQNGLTSRPSRGRESRSSRESSSPSLHPVYNVDEDLGNSTEYPLQCRFCNQSINSKNEATSHFEHLHLSEMFKCHNSNCVLVFSSRTKRNIHQEQEKQLRNSSTASS</sequence>
<dbReference type="PANTHER" id="PTHR15021">
    <property type="entry name" value="DISCONNECTED-RELATED"/>
    <property type="match status" value="1"/>
</dbReference>
<feature type="compositionally biased region" description="Pro residues" evidence="2">
    <location>
        <begin position="407"/>
        <end position="428"/>
    </location>
</feature>
<dbReference type="InterPro" id="IPR040436">
    <property type="entry name" value="Disconnected-like"/>
</dbReference>
<dbReference type="SMART" id="SM00355">
    <property type="entry name" value="ZnF_C2H2"/>
    <property type="match status" value="6"/>
</dbReference>
<dbReference type="Gene3D" id="3.30.160.60">
    <property type="entry name" value="Classic Zinc Finger"/>
    <property type="match status" value="1"/>
</dbReference>
<feature type="compositionally biased region" description="Low complexity" evidence="2">
    <location>
        <begin position="351"/>
        <end position="367"/>
    </location>
</feature>
<accession>A0A8D9DVA4</accession>
<evidence type="ECO:0000259" key="3">
    <source>
        <dbReference type="PROSITE" id="PS50157"/>
    </source>
</evidence>
<feature type="compositionally biased region" description="Basic and acidic residues" evidence="2">
    <location>
        <begin position="759"/>
        <end position="805"/>
    </location>
</feature>
<feature type="compositionally biased region" description="Acidic residues" evidence="2">
    <location>
        <begin position="691"/>
        <end position="700"/>
    </location>
</feature>
<feature type="region of interest" description="Disordered" evidence="2">
    <location>
        <begin position="554"/>
        <end position="591"/>
    </location>
</feature>
<name>A0A8D9DVA4_9HEMI</name>
<feature type="region of interest" description="Disordered" evidence="2">
    <location>
        <begin position="836"/>
        <end position="857"/>
    </location>
</feature>
<feature type="region of interest" description="Disordered" evidence="2">
    <location>
        <begin position="16"/>
        <end position="45"/>
    </location>
</feature>
<protein>
    <submittedName>
        <fullName evidence="4">Zinc finger protein basonuclin-2</fullName>
    </submittedName>
</protein>
<feature type="region of interest" description="Disordered" evidence="2">
    <location>
        <begin position="662"/>
        <end position="805"/>
    </location>
</feature>
<reference evidence="4" key="1">
    <citation type="submission" date="2021-05" db="EMBL/GenBank/DDBJ databases">
        <authorList>
            <person name="Alioto T."/>
            <person name="Alioto T."/>
            <person name="Gomez Garrido J."/>
        </authorList>
    </citation>
    <scope>NUCLEOTIDE SEQUENCE</scope>
</reference>
<proteinExistence type="predicted"/>
<feature type="compositionally biased region" description="Acidic residues" evidence="2">
    <location>
        <begin position="748"/>
        <end position="758"/>
    </location>
</feature>
<evidence type="ECO:0000256" key="2">
    <source>
        <dbReference type="SAM" id="MobiDB-lite"/>
    </source>
</evidence>
<feature type="compositionally biased region" description="Basic and acidic residues" evidence="2">
    <location>
        <begin position="672"/>
        <end position="690"/>
    </location>
</feature>
<dbReference type="InterPro" id="IPR013087">
    <property type="entry name" value="Znf_C2H2_type"/>
</dbReference>
<feature type="compositionally biased region" description="Basic and acidic residues" evidence="2">
    <location>
        <begin position="283"/>
        <end position="300"/>
    </location>
</feature>
<feature type="region of interest" description="Disordered" evidence="2">
    <location>
        <begin position="65"/>
        <end position="88"/>
    </location>
</feature>
<feature type="region of interest" description="Disordered" evidence="2">
    <location>
        <begin position="1021"/>
        <end position="1056"/>
    </location>
</feature>
<dbReference type="AlphaFoldDB" id="A0A8D9DVA4"/>
<dbReference type="GO" id="GO:0008270">
    <property type="term" value="F:zinc ion binding"/>
    <property type="evidence" value="ECO:0007669"/>
    <property type="project" value="UniProtKB-KW"/>
</dbReference>
<feature type="compositionally biased region" description="Acidic residues" evidence="2">
    <location>
        <begin position="443"/>
        <end position="453"/>
    </location>
</feature>
<keyword evidence="1" id="KW-0862">Zinc</keyword>
<evidence type="ECO:0000313" key="4">
    <source>
        <dbReference type="EMBL" id="CAG6729239.1"/>
    </source>
</evidence>
<organism evidence="4">
    <name type="scientific">Cacopsylla melanoneura</name>
    <dbReference type="NCBI Taxonomy" id="428564"/>
    <lineage>
        <taxon>Eukaryota</taxon>
        <taxon>Metazoa</taxon>
        <taxon>Ecdysozoa</taxon>
        <taxon>Arthropoda</taxon>
        <taxon>Hexapoda</taxon>
        <taxon>Insecta</taxon>
        <taxon>Pterygota</taxon>
        <taxon>Neoptera</taxon>
        <taxon>Paraneoptera</taxon>
        <taxon>Hemiptera</taxon>
        <taxon>Sternorrhyncha</taxon>
        <taxon>Psylloidea</taxon>
        <taxon>Psyllidae</taxon>
        <taxon>Psyllinae</taxon>
        <taxon>Cacopsylla</taxon>
    </lineage>
</organism>
<feature type="region of interest" description="Disordered" evidence="2">
    <location>
        <begin position="270"/>
        <end position="369"/>
    </location>
</feature>
<dbReference type="PROSITE" id="PS00028">
    <property type="entry name" value="ZINC_FINGER_C2H2_1"/>
    <property type="match status" value="3"/>
</dbReference>
<evidence type="ECO:0000256" key="1">
    <source>
        <dbReference type="PROSITE-ProRule" id="PRU00042"/>
    </source>
</evidence>
<feature type="domain" description="C2H2-type" evidence="3">
    <location>
        <begin position="511"/>
        <end position="539"/>
    </location>
</feature>
<keyword evidence="1" id="KW-0479">Metal-binding</keyword>
<feature type="compositionally biased region" description="Polar residues" evidence="2">
    <location>
        <begin position="729"/>
        <end position="738"/>
    </location>
</feature>
<dbReference type="PANTHER" id="PTHR15021:SF0">
    <property type="entry name" value="DISCO-RELATED, ISOFORM A-RELATED"/>
    <property type="match status" value="1"/>
</dbReference>
<feature type="compositionally biased region" description="Polar residues" evidence="2">
    <location>
        <begin position="78"/>
        <end position="88"/>
    </location>
</feature>
<dbReference type="GO" id="GO:0005634">
    <property type="term" value="C:nucleus"/>
    <property type="evidence" value="ECO:0007669"/>
    <property type="project" value="TreeGrafter"/>
</dbReference>
<dbReference type="PROSITE" id="PS50157">
    <property type="entry name" value="ZINC_FINGER_C2H2_2"/>
    <property type="match status" value="1"/>
</dbReference>
<feature type="region of interest" description="Disordered" evidence="2">
    <location>
        <begin position="383"/>
        <end position="494"/>
    </location>
</feature>
<dbReference type="EMBL" id="HBUF01378258">
    <property type="protein sequence ID" value="CAG6729239.1"/>
    <property type="molecule type" value="Transcribed_RNA"/>
</dbReference>
<keyword evidence="1" id="KW-0863">Zinc-finger</keyword>
<feature type="compositionally biased region" description="Acidic residues" evidence="2">
    <location>
        <begin position="662"/>
        <end position="671"/>
    </location>
</feature>
<feature type="compositionally biased region" description="Polar residues" evidence="2">
    <location>
        <begin position="307"/>
        <end position="320"/>
    </location>
</feature>
<dbReference type="GO" id="GO:0006355">
    <property type="term" value="P:regulation of DNA-templated transcription"/>
    <property type="evidence" value="ECO:0007669"/>
    <property type="project" value="TreeGrafter"/>
</dbReference>